<dbReference type="InterPro" id="IPR009078">
    <property type="entry name" value="Ferritin-like_SF"/>
</dbReference>
<dbReference type="Proteomes" id="UP000019373">
    <property type="component" value="Unassembled WGS sequence"/>
</dbReference>
<feature type="chain" id="PRO_5004610222" description="Protein rds1" evidence="1">
    <location>
        <begin position="20"/>
        <end position="312"/>
    </location>
</feature>
<evidence type="ECO:0000256" key="1">
    <source>
        <dbReference type="SAM" id="SignalP"/>
    </source>
</evidence>
<dbReference type="PANTHER" id="PTHR38705:SF1">
    <property type="entry name" value="PROTEIN RDS1"/>
    <property type="match status" value="1"/>
</dbReference>
<dbReference type="Pfam" id="PF13668">
    <property type="entry name" value="Ferritin_2"/>
    <property type="match status" value="1"/>
</dbReference>
<sequence length="312" mass="32635">MKFPSSVIVSSLLVGSTLAHPVGLGKRQESENIDGTVLQFALFLEHLENVFYKQALSSLSEQQFIDAGYDAKYYSDIKYIAFDEEQHVKLLTSALTEAGVTPVEACEYNFPFTDVESFISLSTVLEGVGSSAYTGAAGLITSKEYLTVAASILAVEALHTSLQRSAQGLVPAANPYMTPLSPNPVFTLAASFVVSCPETNAPLPFAAFPALSSDSGSPLAMGMPAHFSFDGDAAGKYATFVSGLTVASVMMEGSGDSFEVVIPEGISGQSYAFVTNADVTGGPGSLTDAAIVAGPAVIEVTPDAPDYDPSYE</sequence>
<feature type="signal peptide" evidence="1">
    <location>
        <begin position="1"/>
        <end position="19"/>
    </location>
</feature>
<dbReference type="AlphaFoldDB" id="U1GN94"/>
<dbReference type="InterPro" id="IPR039254">
    <property type="entry name" value="Rds1"/>
</dbReference>
<name>U1GN94_ENDPU</name>
<dbReference type="EMBL" id="KE720952">
    <property type="protein sequence ID" value="ERF73401.1"/>
    <property type="molecule type" value="Genomic_DNA"/>
</dbReference>
<proteinExistence type="predicted"/>
<accession>U1GN94</accession>
<evidence type="ECO:0008006" key="4">
    <source>
        <dbReference type="Google" id="ProtNLM"/>
    </source>
</evidence>
<dbReference type="SUPFAM" id="SSF47240">
    <property type="entry name" value="Ferritin-like"/>
    <property type="match status" value="1"/>
</dbReference>
<gene>
    <name evidence="2" type="ORF">EPUS_08544</name>
</gene>
<reference evidence="3" key="1">
    <citation type="journal article" date="2014" name="BMC Genomics">
        <title>Genome characteristics reveal the impact of lichenization on lichen-forming fungus Endocarpon pusillum Hedwig (Verrucariales, Ascomycota).</title>
        <authorList>
            <person name="Wang Y.-Y."/>
            <person name="Liu B."/>
            <person name="Zhang X.-Y."/>
            <person name="Zhou Q.-M."/>
            <person name="Zhang T."/>
            <person name="Li H."/>
            <person name="Yu Y.-F."/>
            <person name="Zhang X.-L."/>
            <person name="Hao X.-Y."/>
            <person name="Wang M."/>
            <person name="Wang L."/>
            <person name="Wei J.-C."/>
        </authorList>
    </citation>
    <scope>NUCLEOTIDE SEQUENCE [LARGE SCALE GENOMIC DNA]</scope>
    <source>
        <strain evidence="3">Z07020 / HMAS-L-300199</strain>
    </source>
</reference>
<dbReference type="OMA" id="ACEYKFP"/>
<dbReference type="HOGENOM" id="CLU_029630_0_1_1"/>
<dbReference type="CDD" id="cd00657">
    <property type="entry name" value="Ferritin_like"/>
    <property type="match status" value="1"/>
</dbReference>
<dbReference type="GeneID" id="19243392"/>
<evidence type="ECO:0000313" key="2">
    <source>
        <dbReference type="EMBL" id="ERF73401.1"/>
    </source>
</evidence>
<organism evidence="2 3">
    <name type="scientific">Endocarpon pusillum (strain Z07020 / HMAS-L-300199)</name>
    <name type="common">Lichen-forming fungus</name>
    <dbReference type="NCBI Taxonomy" id="1263415"/>
    <lineage>
        <taxon>Eukaryota</taxon>
        <taxon>Fungi</taxon>
        <taxon>Dikarya</taxon>
        <taxon>Ascomycota</taxon>
        <taxon>Pezizomycotina</taxon>
        <taxon>Eurotiomycetes</taxon>
        <taxon>Chaetothyriomycetidae</taxon>
        <taxon>Verrucariales</taxon>
        <taxon>Verrucariaceae</taxon>
        <taxon>Endocarpon</taxon>
    </lineage>
</organism>
<keyword evidence="3" id="KW-1185">Reference proteome</keyword>
<dbReference type="eggNOG" id="ENOG502RXKA">
    <property type="taxonomic scope" value="Eukaryota"/>
</dbReference>
<evidence type="ECO:0000313" key="3">
    <source>
        <dbReference type="Proteomes" id="UP000019373"/>
    </source>
</evidence>
<dbReference type="OrthoDB" id="1001765at2759"/>
<dbReference type="PANTHER" id="PTHR38705">
    <property type="entry name" value="PROTEIN RDS1"/>
    <property type="match status" value="1"/>
</dbReference>
<protein>
    <recommendedName>
        <fullName evidence="4">Protein rds1</fullName>
    </recommendedName>
</protein>
<keyword evidence="1" id="KW-0732">Signal</keyword>
<dbReference type="RefSeq" id="XP_007800945.1">
    <property type="nucleotide sequence ID" value="XM_007802754.1"/>
</dbReference>